<accession>A0A7G2C900</accession>
<feature type="coiled-coil region" evidence="1">
    <location>
        <begin position="29"/>
        <end position="98"/>
    </location>
</feature>
<sequence>MDGAADRSEHSQRENRVLQGRIIGILNEKTALVEETSILREENRELREKYDQLKKEHDALVEEHRDYMEEMINLNTRLKQELEEAKDMRFKMEELEKVLMEKFYNNSTGQFDLIPLFNYCKACCIPLHVFKEALSADHRETLTLPNDLHFSVGDDNVEEFMDAILVSLPNLKSISGYYMTPEHWYIKYKRGKYPLSVLMAYCVVWTNASFCLTEDAIKALQSAELSVTEYLTTMMSLLPTVIILQIPGHLNFLMADDAMKEALVRALAPLPNLKGISEYFRDPLESFILYKQGEIPRETLKAYCAHNYRVRLTLNQHNVDLIQSRGLSVSDYLTTVMPLLPKVEEVSFITDMTTLDWCESLPDKISKVSISGCPNIKDLTPLLKMKRLKEVFYCHWSLRPFHKVKLQLRLKGVTCAP</sequence>
<reference evidence="2 3" key="1">
    <citation type="submission" date="2020-08" db="EMBL/GenBank/DDBJ databases">
        <authorList>
            <person name="Newling K."/>
            <person name="Davey J."/>
            <person name="Forrester S."/>
        </authorList>
    </citation>
    <scope>NUCLEOTIDE SEQUENCE [LARGE SCALE GENOMIC DNA]</scope>
    <source>
        <strain evidence="3">Crithidia deanei Carvalho (ATCC PRA-265)</strain>
    </source>
</reference>
<dbReference type="EMBL" id="LR877147">
    <property type="protein sequence ID" value="CAD2214482.1"/>
    <property type="molecule type" value="Genomic_DNA"/>
</dbReference>
<organism evidence="2 3">
    <name type="scientific">Angomonas deanei</name>
    <dbReference type="NCBI Taxonomy" id="59799"/>
    <lineage>
        <taxon>Eukaryota</taxon>
        <taxon>Discoba</taxon>
        <taxon>Euglenozoa</taxon>
        <taxon>Kinetoplastea</taxon>
        <taxon>Metakinetoplastina</taxon>
        <taxon>Trypanosomatida</taxon>
        <taxon>Trypanosomatidae</taxon>
        <taxon>Strigomonadinae</taxon>
        <taxon>Angomonas</taxon>
    </lineage>
</organism>
<dbReference type="Proteomes" id="UP000515908">
    <property type="component" value="Chromosome 03"/>
</dbReference>
<dbReference type="VEuPathDB" id="TriTrypDB:ADEAN_000192900"/>
<keyword evidence="1" id="KW-0175">Coiled coil</keyword>
<name>A0A7G2C900_9TRYP</name>
<dbReference type="AlphaFoldDB" id="A0A7G2C900"/>
<keyword evidence="3" id="KW-1185">Reference proteome</keyword>
<proteinExistence type="predicted"/>
<evidence type="ECO:0000313" key="3">
    <source>
        <dbReference type="Proteomes" id="UP000515908"/>
    </source>
</evidence>
<evidence type="ECO:0000313" key="2">
    <source>
        <dbReference type="EMBL" id="CAD2214482.1"/>
    </source>
</evidence>
<gene>
    <name evidence="2" type="ORF">ADEAN_000192900</name>
</gene>
<protein>
    <submittedName>
        <fullName evidence="2">Uncharacterized protein</fullName>
    </submittedName>
</protein>
<evidence type="ECO:0000256" key="1">
    <source>
        <dbReference type="SAM" id="Coils"/>
    </source>
</evidence>